<dbReference type="Gene3D" id="3.30.420.10">
    <property type="entry name" value="Ribonuclease H-like superfamily/Ribonuclease H"/>
    <property type="match status" value="1"/>
</dbReference>
<evidence type="ECO:0000256" key="13">
    <source>
        <dbReference type="HAMAP-Rule" id="MF_01480"/>
    </source>
</evidence>
<dbReference type="Pfam" id="PF16595">
    <property type="entry name" value="Cas9_PI"/>
    <property type="match status" value="1"/>
</dbReference>
<evidence type="ECO:0000256" key="3">
    <source>
        <dbReference type="ARBA" id="ARBA00022722"/>
    </source>
</evidence>
<dbReference type="Proteomes" id="UP000004099">
    <property type="component" value="Unassembled WGS sequence"/>
</dbReference>
<reference evidence="15 16" key="1">
    <citation type="submission" date="2011-01" db="EMBL/GenBank/DDBJ databases">
        <authorList>
            <person name="Muzny D."/>
            <person name="Qin X."/>
            <person name="Buhay C."/>
            <person name="Dugan-Rocha S."/>
            <person name="Ding Y."/>
            <person name="Chen G."/>
            <person name="Hawes A."/>
            <person name="Holder M."/>
            <person name="Jhangiani S."/>
            <person name="Johnson A."/>
            <person name="Khan Z."/>
            <person name="Li Z."/>
            <person name="Liu W."/>
            <person name="Liu X."/>
            <person name="Perez L."/>
            <person name="Shen H."/>
            <person name="Wang Q."/>
            <person name="Watt J."/>
            <person name="Xi L."/>
            <person name="Xin Y."/>
            <person name="Zhou J."/>
            <person name="Deng J."/>
            <person name="Jiang H."/>
            <person name="Liu Y."/>
            <person name="Qu J."/>
            <person name="Song X.-Z."/>
            <person name="Zhang L."/>
            <person name="Villasana D."/>
            <person name="Johnson A."/>
            <person name="Liu J."/>
            <person name="Liyanage D."/>
            <person name="Lorensuhewa L."/>
            <person name="Robinson T."/>
            <person name="Song A."/>
            <person name="Song B.-B."/>
            <person name="Dinh H."/>
            <person name="Thornton R."/>
            <person name="Coyle M."/>
            <person name="Francisco L."/>
            <person name="Jackson L."/>
            <person name="Javaid M."/>
            <person name="Korchina V."/>
            <person name="Kovar C."/>
            <person name="Mata R."/>
            <person name="Mathew T."/>
            <person name="Ngo R."/>
            <person name="Nguyen L."/>
            <person name="Nguyen N."/>
            <person name="Okwuonu G."/>
            <person name="Ongeri F."/>
            <person name="Pham C."/>
            <person name="Simmons D."/>
            <person name="Wilczek-Boney K."/>
            <person name="Hale W."/>
            <person name="Jakkamsetti A."/>
            <person name="Pham P."/>
            <person name="Ruth R."/>
            <person name="San Lucas F."/>
            <person name="Warren J."/>
            <person name="Zhang J."/>
            <person name="Zhao Z."/>
            <person name="Zhou C."/>
            <person name="Zhu D."/>
            <person name="Lee S."/>
            <person name="Bess C."/>
            <person name="Blankenburg K."/>
            <person name="Forbes L."/>
            <person name="Fu Q."/>
            <person name="Gubbala S."/>
            <person name="Hirani K."/>
            <person name="Jayaseelan J.C."/>
            <person name="Lara F."/>
            <person name="Munidasa M."/>
            <person name="Palculict T."/>
            <person name="Patil S."/>
            <person name="Pu L.-L."/>
            <person name="Saada N."/>
            <person name="Tang L."/>
            <person name="Weissenberger G."/>
            <person name="Zhu Y."/>
            <person name="Hemphill L."/>
            <person name="Shang Y."/>
            <person name="Youmans B."/>
            <person name="Ayvaz T."/>
            <person name="Ross M."/>
            <person name="Santibanez J."/>
            <person name="Aqrawi P."/>
            <person name="Gross S."/>
            <person name="Joshi V."/>
            <person name="Fowler G."/>
            <person name="Nazareth L."/>
            <person name="Reid J."/>
            <person name="Worley K."/>
            <person name="Petrosino J."/>
            <person name="Highlander S."/>
            <person name="Gibbs R."/>
        </authorList>
    </citation>
    <scope>NUCLEOTIDE SEQUENCE [LARGE SCALE GENOMIC DNA]</scope>
    <source>
        <strain evidence="15 16">ATCC 25644</strain>
    </source>
</reference>
<dbReference type="Pfam" id="PF16593">
    <property type="entry name" value="Cas9-BH"/>
    <property type="match status" value="1"/>
</dbReference>
<dbReference type="InterPro" id="IPR032239">
    <property type="entry name" value="Cas9-BH"/>
</dbReference>
<feature type="active site" description="For RuvC-like nuclease domain" evidence="13">
    <location>
        <position position="13"/>
    </location>
</feature>
<comment type="similarity">
    <text evidence="2">Belongs to the CRISPR-associated protein Cas9 family. Subtype II-A subfamily.</text>
</comment>
<dbReference type="InterPro" id="IPR028629">
    <property type="entry name" value="Cas9"/>
</dbReference>
<comment type="similarity">
    <text evidence="13">Belongs to the CRISPR-associated Cas9 family.</text>
</comment>
<name>E7FPD8_9LACO</name>
<gene>
    <name evidence="13" type="primary">cas9</name>
    <name evidence="15" type="ORF">HMPREF0542_10765</name>
</gene>
<feature type="binding site" evidence="13">
    <location>
        <position position="790"/>
    </location>
    <ligand>
        <name>Mg(2+)</name>
        <dbReference type="ChEBI" id="CHEBI:18420"/>
        <label>1</label>
    </ligand>
</feature>
<dbReference type="InterPro" id="IPR032237">
    <property type="entry name" value="Cas9_PI"/>
</dbReference>
<keyword evidence="5 13" id="KW-0255">Endonuclease</keyword>
<dbReference type="EMBL" id="ACGS02000027">
    <property type="protein sequence ID" value="EFZ35180.1"/>
    <property type="molecule type" value="Genomic_DNA"/>
</dbReference>
<dbReference type="InterPro" id="IPR003615">
    <property type="entry name" value="HNH_nuc"/>
</dbReference>
<dbReference type="GO" id="GO:0003677">
    <property type="term" value="F:DNA binding"/>
    <property type="evidence" value="ECO:0007669"/>
    <property type="project" value="UniProtKB-UniRule"/>
</dbReference>
<evidence type="ECO:0000256" key="4">
    <source>
        <dbReference type="ARBA" id="ARBA00022723"/>
    </source>
</evidence>
<feature type="binding site" evidence="13">
    <location>
        <position position="790"/>
    </location>
    <ligand>
        <name>Mg(2+)</name>
        <dbReference type="ChEBI" id="CHEBI:18420"/>
        <label>2</label>
    </ligand>
</feature>
<dbReference type="InterPro" id="IPR036397">
    <property type="entry name" value="RNaseH_sf"/>
</dbReference>
<dbReference type="EC" id="3.1.-.-" evidence="13"/>
<dbReference type="HAMAP" id="MF_01480">
    <property type="entry name" value="Cas9"/>
    <property type="match status" value="1"/>
</dbReference>
<feature type="binding site" evidence="13">
    <location>
        <position position="786"/>
    </location>
    <ligand>
        <name>Mg(2+)</name>
        <dbReference type="ChEBI" id="CHEBI:18420"/>
        <label>1</label>
    </ligand>
</feature>
<keyword evidence="11" id="KW-0464">Manganese</keyword>
<evidence type="ECO:0000313" key="16">
    <source>
        <dbReference type="Proteomes" id="UP000004099"/>
    </source>
</evidence>
<feature type="active site" description="Proton acceptor for HNH nuclease domain" evidence="13">
    <location>
        <position position="869"/>
    </location>
</feature>
<keyword evidence="9 13" id="KW-0051">Antiviral defense</keyword>
<evidence type="ECO:0000256" key="1">
    <source>
        <dbReference type="ARBA" id="ARBA00001946"/>
    </source>
</evidence>
<evidence type="ECO:0000313" key="15">
    <source>
        <dbReference type="EMBL" id="EFZ35180.1"/>
    </source>
</evidence>
<dbReference type="InterPro" id="IPR033114">
    <property type="entry name" value="HNH_CAS9"/>
</dbReference>
<feature type="binding site" evidence="13">
    <location>
        <position position="1002"/>
    </location>
    <ligand>
        <name>Mg(2+)</name>
        <dbReference type="ChEBI" id="CHEBI:18420"/>
        <label>2</label>
    </ligand>
</feature>
<dbReference type="InterPro" id="IPR055228">
    <property type="entry name" value="Cas9_RuvC"/>
</dbReference>
<feature type="domain" description="HNH Cas9-type" evidence="14">
    <location>
        <begin position="794"/>
        <end position="949"/>
    </location>
</feature>
<keyword evidence="3 13" id="KW-0540">Nuclease</keyword>
<keyword evidence="4 13" id="KW-0479">Metal-binding</keyword>
<dbReference type="Pfam" id="PF22702">
    <property type="entry name" value="Cas9_RuvC"/>
    <property type="match status" value="1"/>
</dbReference>
<dbReference type="RefSeq" id="WP_004563574.1">
    <property type="nucleotide sequence ID" value="NZ_AFYE01000073.1"/>
</dbReference>
<comment type="caution">
    <text evidence="15">The sequence shown here is derived from an EMBL/GenBank/DDBJ whole genome shotgun (WGS) entry which is preliminary data.</text>
</comment>
<keyword evidence="10 13" id="KW-0238">DNA-binding</keyword>
<dbReference type="Pfam" id="PF16592">
    <property type="entry name" value="Cas9_REC"/>
    <property type="match status" value="1"/>
</dbReference>
<organism evidence="15 16">
    <name type="scientific">Ligilactobacillus ruminis ATCC 25644</name>
    <dbReference type="NCBI Taxonomy" id="525362"/>
    <lineage>
        <taxon>Bacteria</taxon>
        <taxon>Bacillati</taxon>
        <taxon>Bacillota</taxon>
        <taxon>Bacilli</taxon>
        <taxon>Lactobacillales</taxon>
        <taxon>Lactobacillaceae</taxon>
        <taxon>Ligilactobacillus</taxon>
    </lineage>
</organism>
<evidence type="ECO:0000256" key="6">
    <source>
        <dbReference type="ARBA" id="ARBA00022801"/>
    </source>
</evidence>
<comment type="subunit">
    <text evidence="12 13">Monomer. Binds crRNA and tracrRNA.</text>
</comment>
<dbReference type="GO" id="GO:0004519">
    <property type="term" value="F:endonuclease activity"/>
    <property type="evidence" value="ECO:0007669"/>
    <property type="project" value="UniProtKB-UniRule"/>
</dbReference>
<dbReference type="GO" id="GO:0016787">
    <property type="term" value="F:hydrolase activity"/>
    <property type="evidence" value="ECO:0007669"/>
    <property type="project" value="UniProtKB-KW"/>
</dbReference>
<dbReference type="InterPro" id="IPR032240">
    <property type="entry name" value="Cas9_REC"/>
</dbReference>
<comment type="domain">
    <text evidence="13">Has 2 endonuclease domains. The discontinuous RuvC-like domain cleaves the target DNA noncomplementary to crRNA while the HNH nuclease domain cleaves the target DNA complementary to crRNA.</text>
</comment>
<keyword evidence="7 13" id="KW-0460">Magnesium</keyword>
<sequence>MRKNQEPYNIGLDIGTSSIGWSIMNDNFDLMRVKGKKGIGVRLYNEGQSAAERRMHRTARRRYGRRKWRLRLLEDFFDEHMAEVDDTFFARLKDSNISPKDDKKYRKSLLFPKSKGVTYQDDGEFYKKYPTMYHLRYALMTEHRKFDLREIYLAFHHMVKYRGNFLYDTSVDSFEAKNLDIKGKFDEINDLLSSYTDFYVDNSNAALVESILLEKNTTRKDKSKKIAKLLHVEDKEKGKNKKAKDLATQISNAVLGLKCNFHLIFELQQKYSFDLCSEKTEENIAKLSEVLDENQKMLLMILKEVQDQVMLNAFVPSGMSLSEAMMQKYDDYGEQLKIYHELEHSVSDDSAAKLRGAYRDYNDNIIKRIDGDNKKDTFYKRVKNILTKISKEYVDQDVLESCGKLKKLIDENKLFIRQRTAANGVLPHQLHQIEMRKIIDNQKEYYPWLAEPNPNEKRRVYSKYKVEELIAFRIPYYVGPLVDPNNADKNKEARFSWMVRKKDGEITPWNFYDKVDWAESANNFIERMKSKDTYLLGEDVVPKESMLYQKYEVLNELNNLRINDSGLSDSFEDVKLKQAIYNDLFKKQKIVKITDLQNYLVQNHKYLVKPKISGLADENRFLSSLSTYSDLKTIFGDKVDDRTYFNDFEKMVEYSTVFEDGHDYNQKLDEYTWLTKEEKYKIGKKRYRGWGKLSKKLLTGLRDKNNHTIMDNLWETNRNFMQIQTADEFSKQIAEENERHLKGSVSDAINDMYTSPANKKAIRQVLRVVDDIQKAMGYAPSSISLEFAREDGPSVRTVSRANRMKSIYEKYASEVSEEVMKDLDGVIKDKKGLNDRLYLYFEQQGKDMYSGHPLDFDKVISGQEYDIDHILPQAVIKDDSLDNRVLTTKALNNDVKSKGVPCRMFNGMHSFWKNLYDKGFISRRKFNNLTTNPENIDKYKMKGFVNRQLVETRQIIKLVANVLNDKYQNDDVDIIEVRAELTHDVRKHFKFYKNRNVNDYHHAFDAYLTSFIGHYLFKKYPNLRPLFDYNDFMKVSDNVFKQLRGNNFLGEFLNKTGDIISTDGNFVLNKEEMINKLNKAYAFKKILVTKEVGQRTGAMFNETRYPAPNSRKAALKYRRMPKPDSLISVKDYKNTDIYGGYSGKNDAYMVIVDMGKQYMVVGVPVRYTEKLDKLRIKHSELYRDELRKVLSRDKTLLDSKGNVKRFDIVLDRVLYGQLIEDGNELFTLGSSKYKRNFRQLFLDKQCIEILDSSATPQPTDEELIWVYDQILDKVDKYFELYDINRQRETLRKGRAAFCSLPNISMKKDDVTKKKILNEILVALHANESESNCEKIGKKVFGRLQVPGGIKLSKEAKLIYQSPTGLFERVVYLKDL</sequence>
<proteinExistence type="inferred from homology"/>
<feature type="binding site" evidence="13">
    <location>
        <position position="13"/>
    </location>
    <ligand>
        <name>Mg(2+)</name>
        <dbReference type="ChEBI" id="CHEBI:18420"/>
        <label>2</label>
    </ligand>
</feature>
<dbReference type="NCBIfam" id="TIGR01865">
    <property type="entry name" value="cas_Csn1"/>
    <property type="match status" value="1"/>
</dbReference>
<evidence type="ECO:0000256" key="12">
    <source>
        <dbReference type="ARBA" id="ARBA00046380"/>
    </source>
</evidence>
<keyword evidence="8 13" id="KW-0694">RNA-binding</keyword>
<evidence type="ECO:0000256" key="5">
    <source>
        <dbReference type="ARBA" id="ARBA00022759"/>
    </source>
</evidence>
<dbReference type="GO" id="GO:0046872">
    <property type="term" value="F:metal ion binding"/>
    <property type="evidence" value="ECO:0007669"/>
    <property type="project" value="UniProtKB-UniRule"/>
</dbReference>
<evidence type="ECO:0000256" key="10">
    <source>
        <dbReference type="ARBA" id="ARBA00023125"/>
    </source>
</evidence>
<evidence type="ECO:0000256" key="2">
    <source>
        <dbReference type="ARBA" id="ARBA00005244"/>
    </source>
</evidence>
<dbReference type="PROSITE" id="PS51749">
    <property type="entry name" value="HNH_CAS9"/>
    <property type="match status" value="1"/>
</dbReference>
<dbReference type="GO" id="GO:0051607">
    <property type="term" value="P:defense response to virus"/>
    <property type="evidence" value="ECO:0007669"/>
    <property type="project" value="UniProtKB-UniRule"/>
</dbReference>
<evidence type="ECO:0000256" key="11">
    <source>
        <dbReference type="ARBA" id="ARBA00023211"/>
    </source>
</evidence>
<evidence type="ECO:0000256" key="9">
    <source>
        <dbReference type="ARBA" id="ARBA00023118"/>
    </source>
</evidence>
<comment type="cofactor">
    <cofactor evidence="1 13">
        <name>Mg(2+)</name>
        <dbReference type="ChEBI" id="CHEBI:18420"/>
    </cofactor>
</comment>
<dbReference type="GO" id="GO:0003723">
    <property type="term" value="F:RNA binding"/>
    <property type="evidence" value="ECO:0007669"/>
    <property type="project" value="UniProtKB-UniRule"/>
</dbReference>
<feature type="binding site" evidence="13">
    <location>
        <position position="13"/>
    </location>
    <ligand>
        <name>Mg(2+)</name>
        <dbReference type="ChEBI" id="CHEBI:18420"/>
        <label>1</label>
    </ligand>
</feature>
<evidence type="ECO:0000259" key="14">
    <source>
        <dbReference type="PROSITE" id="PS51749"/>
    </source>
</evidence>
<protein>
    <recommendedName>
        <fullName evidence="13">CRISPR-associated endonuclease Cas9</fullName>
        <ecNumber evidence="13">3.1.-.-</ecNumber>
    </recommendedName>
</protein>
<evidence type="ECO:0000256" key="8">
    <source>
        <dbReference type="ARBA" id="ARBA00022884"/>
    </source>
</evidence>
<keyword evidence="6 13" id="KW-0378">Hydrolase</keyword>
<evidence type="ECO:0000256" key="7">
    <source>
        <dbReference type="ARBA" id="ARBA00022842"/>
    </source>
</evidence>
<dbReference type="GO" id="GO:0043571">
    <property type="term" value="P:maintenance of CRISPR repeat elements"/>
    <property type="evidence" value="ECO:0007669"/>
    <property type="project" value="UniProtKB-UniRule"/>
</dbReference>
<dbReference type="Pfam" id="PF13395">
    <property type="entry name" value="HNH_4"/>
    <property type="match status" value="1"/>
</dbReference>
<comment type="function">
    <text evidence="13">CRISPR (clustered regularly interspaced short palindromic repeat) is an adaptive immune system that provides protection against mobile genetic elements (viruses, transposable elements and conjugative plasmids). CRISPR clusters contain spacers, sequences complementary to antecedent mobile elements, and target invading nucleic acids. CRISPR clusters are transcribed and processed into CRISPR RNA (crRNA). In type II CRISPR systems correct processing of pre-crRNA requires a trans-encoded small RNA (tracrRNA), endogenous ribonuclease 3 (rnc) and this protein. The tracrRNA serves as a guide for ribonuclease 3-aided processing of pre-crRNA. Subsequently Cas9/crRNA/tracrRNA endonucleolytically cleaves linear or circular dsDNA target complementary to the spacer; Cas9 is inactive in the absence of the 2 guide RNAs (gRNA). Cas9 recognizes the protospacer adjacent motif (PAM) in the CRISPR repeat sequences to help distinguish self versus nonself, as targets within the bacterial CRISPR locus do not have PAMs. PAM recognition is also required for catalytic activity.</text>
</comment>
<dbReference type="HOGENOM" id="CLU_005604_0_0_9"/>
<accession>E7FPD8</accession>